<dbReference type="InterPro" id="IPR001019">
    <property type="entry name" value="Gprotein_alpha_su"/>
</dbReference>
<dbReference type="GO" id="GO:0046872">
    <property type="term" value="F:metal ion binding"/>
    <property type="evidence" value="ECO:0007669"/>
    <property type="project" value="UniProtKB-KW"/>
</dbReference>
<dbReference type="Gene3D" id="3.40.50.300">
    <property type="entry name" value="P-loop containing nucleotide triphosphate hydrolases"/>
    <property type="match status" value="1"/>
</dbReference>
<dbReference type="GO" id="GO:0005834">
    <property type="term" value="C:heterotrimeric G-protein complex"/>
    <property type="evidence" value="ECO:0007669"/>
    <property type="project" value="TreeGrafter"/>
</dbReference>
<feature type="compositionally biased region" description="Low complexity" evidence="9">
    <location>
        <begin position="1"/>
        <end position="18"/>
    </location>
</feature>
<evidence type="ECO:0000256" key="6">
    <source>
        <dbReference type="ARBA" id="ARBA00023224"/>
    </source>
</evidence>
<evidence type="ECO:0000256" key="3">
    <source>
        <dbReference type="ARBA" id="ARBA00022741"/>
    </source>
</evidence>
<evidence type="ECO:0000256" key="9">
    <source>
        <dbReference type="SAM" id="MobiDB-lite"/>
    </source>
</evidence>
<keyword evidence="3 7" id="KW-0547">Nucleotide-binding</keyword>
<dbReference type="InterPro" id="IPR000469">
    <property type="entry name" value="Gprotein_alpha_12/13"/>
</dbReference>
<dbReference type="AlphaFoldDB" id="A0A5N4CVV3"/>
<dbReference type="GO" id="GO:0003924">
    <property type="term" value="F:GTPase activity"/>
    <property type="evidence" value="ECO:0007669"/>
    <property type="project" value="InterPro"/>
</dbReference>
<evidence type="ECO:0000256" key="7">
    <source>
        <dbReference type="PIRSR" id="PIRSR601019-1"/>
    </source>
</evidence>
<dbReference type="PANTHER" id="PTHR10218:SF130">
    <property type="entry name" value="GUANINE NUCLEOTIDE-BINDING PROTEIN SUBUNIT ALPHA-12"/>
    <property type="match status" value="1"/>
</dbReference>
<dbReference type="Proteomes" id="UP000299084">
    <property type="component" value="Unassembled WGS sequence"/>
</dbReference>
<feature type="transmembrane region" description="Helical" evidence="10">
    <location>
        <begin position="105"/>
        <end position="124"/>
    </location>
</feature>
<feature type="binding site" evidence="7">
    <location>
        <begin position="68"/>
        <end position="73"/>
    </location>
    <ligand>
        <name>GTP</name>
        <dbReference type="ChEBI" id="CHEBI:37565"/>
    </ligand>
</feature>
<name>A0A5N4CVV3_CAMDR</name>
<dbReference type="GO" id="GO:0031683">
    <property type="term" value="F:G-protein beta/gamma-subunit complex binding"/>
    <property type="evidence" value="ECO:0007669"/>
    <property type="project" value="InterPro"/>
</dbReference>
<accession>A0A5N4CVV3</accession>
<keyword evidence="6" id="KW-0807">Transducer</keyword>
<gene>
    <name evidence="11" type="ORF">Cadr_000023544</name>
</gene>
<dbReference type="GO" id="GO:0005737">
    <property type="term" value="C:cytoplasm"/>
    <property type="evidence" value="ECO:0007669"/>
    <property type="project" value="TreeGrafter"/>
</dbReference>
<evidence type="ECO:0000256" key="4">
    <source>
        <dbReference type="ARBA" id="ARBA00022842"/>
    </source>
</evidence>
<evidence type="ECO:0000256" key="1">
    <source>
        <dbReference type="ARBA" id="ARBA00010405"/>
    </source>
</evidence>
<dbReference type="GO" id="GO:0031752">
    <property type="term" value="F:D5 dopamine receptor binding"/>
    <property type="evidence" value="ECO:0007669"/>
    <property type="project" value="TreeGrafter"/>
</dbReference>
<keyword evidence="5 7" id="KW-0342">GTP-binding</keyword>
<keyword evidence="4 8" id="KW-0460">Magnesium</keyword>
<dbReference type="GO" id="GO:0031526">
    <property type="term" value="C:brush border membrane"/>
    <property type="evidence" value="ECO:0007669"/>
    <property type="project" value="TreeGrafter"/>
</dbReference>
<reference evidence="11 12" key="1">
    <citation type="journal article" date="2019" name="Mol. Ecol. Resour.">
        <title>Improving Illumina assemblies with Hi-C and long reads: an example with the North African dromedary.</title>
        <authorList>
            <person name="Elbers J.P."/>
            <person name="Rogers M.F."/>
            <person name="Perelman P.L."/>
            <person name="Proskuryakova A.A."/>
            <person name="Serdyukova N.A."/>
            <person name="Johnson W.E."/>
            <person name="Horin P."/>
            <person name="Corander J."/>
            <person name="Murphy D."/>
            <person name="Burger P.A."/>
        </authorList>
    </citation>
    <scope>NUCLEOTIDE SEQUENCE [LARGE SCALE GENOMIC DNA]</scope>
    <source>
        <strain evidence="11">Drom800</strain>
        <tissue evidence="11">Blood</tissue>
    </source>
</reference>
<keyword evidence="10" id="KW-1133">Transmembrane helix</keyword>
<protein>
    <submittedName>
        <fullName evidence="11">Guanine nucleotide-binding protein subunit alpha-12</fullName>
    </submittedName>
</protein>
<keyword evidence="12" id="KW-1185">Reference proteome</keyword>
<feature type="binding site" evidence="8">
    <location>
        <position position="72"/>
    </location>
    <ligand>
        <name>Mg(2+)</name>
        <dbReference type="ChEBI" id="CHEBI:18420"/>
    </ligand>
</feature>
<evidence type="ECO:0000313" key="11">
    <source>
        <dbReference type="EMBL" id="KAB1262970.1"/>
    </source>
</evidence>
<dbReference type="Pfam" id="PF00503">
    <property type="entry name" value="G-alpha"/>
    <property type="match status" value="1"/>
</dbReference>
<organism evidence="11 12">
    <name type="scientific">Camelus dromedarius</name>
    <name type="common">Dromedary</name>
    <name type="synonym">Arabian camel</name>
    <dbReference type="NCBI Taxonomy" id="9838"/>
    <lineage>
        <taxon>Eukaryota</taxon>
        <taxon>Metazoa</taxon>
        <taxon>Chordata</taxon>
        <taxon>Craniata</taxon>
        <taxon>Vertebrata</taxon>
        <taxon>Euteleostomi</taxon>
        <taxon>Mammalia</taxon>
        <taxon>Eutheria</taxon>
        <taxon>Laurasiatheria</taxon>
        <taxon>Artiodactyla</taxon>
        <taxon>Tylopoda</taxon>
        <taxon>Camelidae</taxon>
        <taxon>Camelus</taxon>
    </lineage>
</organism>
<feature type="region of interest" description="Disordered" evidence="9">
    <location>
        <begin position="1"/>
        <end position="47"/>
    </location>
</feature>
<dbReference type="FunFam" id="3.40.50.300:FF:000692">
    <property type="entry name" value="Guanine nucleotide-binding protein subunit alpha"/>
    <property type="match status" value="1"/>
</dbReference>
<evidence type="ECO:0000256" key="5">
    <source>
        <dbReference type="ARBA" id="ARBA00023134"/>
    </source>
</evidence>
<dbReference type="InterPro" id="IPR027417">
    <property type="entry name" value="P-loop_NTPase"/>
</dbReference>
<evidence type="ECO:0000256" key="10">
    <source>
        <dbReference type="SAM" id="Phobius"/>
    </source>
</evidence>
<comment type="similarity">
    <text evidence="1">Belongs to the G-alpha family. G(12) subfamily.</text>
</comment>
<evidence type="ECO:0000256" key="2">
    <source>
        <dbReference type="ARBA" id="ARBA00022723"/>
    </source>
</evidence>
<evidence type="ECO:0000256" key="8">
    <source>
        <dbReference type="PIRSR" id="PIRSR601019-2"/>
    </source>
</evidence>
<dbReference type="PRINTS" id="PR00440">
    <property type="entry name" value="GPROTEINA12"/>
</dbReference>
<dbReference type="GO" id="GO:0007266">
    <property type="term" value="P:Rho protein signal transduction"/>
    <property type="evidence" value="ECO:0007669"/>
    <property type="project" value="InterPro"/>
</dbReference>
<dbReference type="GO" id="GO:0005525">
    <property type="term" value="F:GTP binding"/>
    <property type="evidence" value="ECO:0007669"/>
    <property type="project" value="UniProtKB-KW"/>
</dbReference>
<dbReference type="STRING" id="9838.ENSCDRP00005013054"/>
<keyword evidence="10" id="KW-0472">Membrane</keyword>
<dbReference type="GO" id="GO:0007188">
    <property type="term" value="P:adenylate cyclase-modulating G protein-coupled receptor signaling pathway"/>
    <property type="evidence" value="ECO:0007669"/>
    <property type="project" value="TreeGrafter"/>
</dbReference>
<sequence>MSGVVRRSAAACCRPRPAGARERRRGGGGARDAEREASAAQPGHRRGLARERRAFGGLVKILMLGAGESGKSTFLKQMRIIHGREFDQKALLEFRDTIFDNILKVVFNFQVLLLSLAPFLTFAICEKDVWC</sequence>
<evidence type="ECO:0000313" key="12">
    <source>
        <dbReference type="Proteomes" id="UP000299084"/>
    </source>
</evidence>
<comment type="caution">
    <text evidence="11">The sequence shown here is derived from an EMBL/GenBank/DDBJ whole genome shotgun (WGS) entry which is preliminary data.</text>
</comment>
<proteinExistence type="inferred from homology"/>
<keyword evidence="2 8" id="KW-0479">Metal-binding</keyword>
<dbReference type="EMBL" id="JWIN03000018">
    <property type="protein sequence ID" value="KAB1262970.1"/>
    <property type="molecule type" value="Genomic_DNA"/>
</dbReference>
<keyword evidence="10" id="KW-0812">Transmembrane</keyword>
<dbReference type="SUPFAM" id="SSF52540">
    <property type="entry name" value="P-loop containing nucleoside triphosphate hydrolases"/>
    <property type="match status" value="1"/>
</dbReference>
<dbReference type="PANTHER" id="PTHR10218">
    <property type="entry name" value="GTP-BINDING PROTEIN ALPHA SUBUNIT"/>
    <property type="match status" value="1"/>
</dbReference>